<proteinExistence type="predicted"/>
<dbReference type="AlphaFoldDB" id="A0A9W7C8N4"/>
<protein>
    <submittedName>
        <fullName evidence="1">Uncharacterized protein</fullName>
    </submittedName>
</protein>
<dbReference type="Proteomes" id="UP001165160">
    <property type="component" value="Unassembled WGS sequence"/>
</dbReference>
<name>A0A9W7C8N4_9STRA</name>
<accession>A0A9W7C8N4</accession>
<comment type="caution">
    <text evidence="1">The sequence shown here is derived from an EMBL/GenBank/DDBJ whole genome shotgun (WGS) entry which is preliminary data.</text>
</comment>
<evidence type="ECO:0000313" key="2">
    <source>
        <dbReference type="Proteomes" id="UP001165160"/>
    </source>
</evidence>
<reference evidence="2" key="1">
    <citation type="journal article" date="2023" name="Commun. Biol.">
        <title>Genome analysis of Parmales, the sister group of diatoms, reveals the evolutionary specialization of diatoms from phago-mixotrophs to photoautotrophs.</title>
        <authorList>
            <person name="Ban H."/>
            <person name="Sato S."/>
            <person name="Yoshikawa S."/>
            <person name="Yamada K."/>
            <person name="Nakamura Y."/>
            <person name="Ichinomiya M."/>
            <person name="Sato N."/>
            <person name="Blanc-Mathieu R."/>
            <person name="Endo H."/>
            <person name="Kuwata A."/>
            <person name="Ogata H."/>
        </authorList>
    </citation>
    <scope>NUCLEOTIDE SEQUENCE [LARGE SCALE GENOMIC DNA]</scope>
    <source>
        <strain evidence="2">NIES 3699</strain>
    </source>
</reference>
<dbReference type="EMBL" id="BRXX01000308">
    <property type="protein sequence ID" value="GMI03882.1"/>
    <property type="molecule type" value="Genomic_DNA"/>
</dbReference>
<evidence type="ECO:0000313" key="1">
    <source>
        <dbReference type="EMBL" id="GMI03882.1"/>
    </source>
</evidence>
<gene>
    <name evidence="1" type="ORF">TrVE_jg2542</name>
</gene>
<sequence length="105" mass="11561">MSETKPTLEQQVAFLAKQFQAQASATEKLTRSLEQAKKTIEDQGQTIKDQGQTIKDQGQTITDLCARLEERAPATPHPPPQSPPTLYPVVIQAKDFARSTTINAL</sequence>
<organism evidence="1 2">
    <name type="scientific">Triparma verrucosa</name>
    <dbReference type="NCBI Taxonomy" id="1606542"/>
    <lineage>
        <taxon>Eukaryota</taxon>
        <taxon>Sar</taxon>
        <taxon>Stramenopiles</taxon>
        <taxon>Ochrophyta</taxon>
        <taxon>Bolidophyceae</taxon>
        <taxon>Parmales</taxon>
        <taxon>Triparmaceae</taxon>
        <taxon>Triparma</taxon>
    </lineage>
</organism>
<keyword evidence="2" id="KW-1185">Reference proteome</keyword>